<accession>A0ABX2E9P5</accession>
<feature type="domain" description="Amidohydrolase-related" evidence="2">
    <location>
        <begin position="85"/>
        <end position="408"/>
    </location>
</feature>
<evidence type="ECO:0000313" key="3">
    <source>
        <dbReference type="EMBL" id="NRF65736.1"/>
    </source>
</evidence>
<dbReference type="InterPro" id="IPR051781">
    <property type="entry name" value="Metallo-dep_Hydrolase"/>
</dbReference>
<evidence type="ECO:0000256" key="1">
    <source>
        <dbReference type="SAM" id="SignalP"/>
    </source>
</evidence>
<dbReference type="RefSeq" id="WP_173120036.1">
    <property type="nucleotide sequence ID" value="NZ_JABRWJ010000001.1"/>
</dbReference>
<dbReference type="PANTHER" id="PTHR43135:SF3">
    <property type="entry name" value="ALPHA-D-RIBOSE 1-METHYLPHOSPHONATE 5-TRIPHOSPHATE DIPHOSPHATASE"/>
    <property type="match status" value="1"/>
</dbReference>
<dbReference type="Gene3D" id="2.30.40.10">
    <property type="entry name" value="Urease, subunit C, domain 1"/>
    <property type="match status" value="1"/>
</dbReference>
<name>A0ABX2E9P5_9BURK</name>
<dbReference type="EMBL" id="JABRWJ010000001">
    <property type="protein sequence ID" value="NRF65736.1"/>
    <property type="molecule type" value="Genomic_DNA"/>
</dbReference>
<dbReference type="InterPro" id="IPR006311">
    <property type="entry name" value="TAT_signal"/>
</dbReference>
<reference evidence="3 4" key="1">
    <citation type="submission" date="2020-05" db="EMBL/GenBank/DDBJ databases">
        <title>Aquincola sp. isolate from soil.</title>
        <authorList>
            <person name="Han J."/>
            <person name="Kim D.-U."/>
        </authorList>
    </citation>
    <scope>NUCLEOTIDE SEQUENCE [LARGE SCALE GENOMIC DNA]</scope>
    <source>
        <strain evidence="3 4">S2</strain>
    </source>
</reference>
<dbReference type="InterPro" id="IPR032466">
    <property type="entry name" value="Metal_Hydrolase"/>
</dbReference>
<proteinExistence type="predicted"/>
<dbReference type="SUPFAM" id="SSF51556">
    <property type="entry name" value="Metallo-dependent hydrolases"/>
    <property type="match status" value="1"/>
</dbReference>
<sequence>MNRSDSPFRRRALLVAALLAATAAAQAADAAVTVLRAQRLYVAPDAVPIDDAVVLIEGGKISAVGARAALTVPAGARESSCSGGVVTAGFQNSHVHFTSPVYAGSDTAAQAQALAAMLTRYGFTTVLDAASDPRTTIALRRRIESGAVAGPRILTAGTGLYPPNGIPFYLASLPKAVLEQLPQPPTAEAAQQVVRFNLEAGADATKLFIATPQADRSTKLMPGEVARAAADETHKRGKLVLAHPTNIDGLRAALAAGVDILAHTTLTPEGAWPEALVAQLVAQRVALVPTLKLWGFELAKAGVPAPVQQKLIGSAQAQLKGFAAAGGQVLFGTDVGYMTDFDPADEYSLMAGAGLTPMQILASLTTAPAARWNESARRGRVAAGLDADLVVLDGDPGADVRRFAQARCTIRGGMPLHPR</sequence>
<protein>
    <submittedName>
        <fullName evidence="3">Amidohydrolase family protein</fullName>
    </submittedName>
</protein>
<dbReference type="PANTHER" id="PTHR43135">
    <property type="entry name" value="ALPHA-D-RIBOSE 1-METHYLPHOSPHONATE 5-TRIPHOSPHATE DIPHOSPHATASE"/>
    <property type="match status" value="1"/>
</dbReference>
<keyword evidence="4" id="KW-1185">Reference proteome</keyword>
<dbReference type="Gene3D" id="3.20.20.140">
    <property type="entry name" value="Metal-dependent hydrolases"/>
    <property type="match status" value="1"/>
</dbReference>
<dbReference type="Proteomes" id="UP000737171">
    <property type="component" value="Unassembled WGS sequence"/>
</dbReference>
<gene>
    <name evidence="3" type="ORF">HLB44_01930</name>
</gene>
<keyword evidence="1" id="KW-0732">Signal</keyword>
<dbReference type="InterPro" id="IPR006680">
    <property type="entry name" value="Amidohydro-rel"/>
</dbReference>
<feature type="chain" id="PRO_5047111796" evidence="1">
    <location>
        <begin position="28"/>
        <end position="419"/>
    </location>
</feature>
<comment type="caution">
    <text evidence="3">The sequence shown here is derived from an EMBL/GenBank/DDBJ whole genome shotgun (WGS) entry which is preliminary data.</text>
</comment>
<evidence type="ECO:0000259" key="2">
    <source>
        <dbReference type="Pfam" id="PF01979"/>
    </source>
</evidence>
<dbReference type="PROSITE" id="PS51318">
    <property type="entry name" value="TAT"/>
    <property type="match status" value="1"/>
</dbReference>
<organism evidence="3 4">
    <name type="scientific">Pseudaquabacterium terrae</name>
    <dbReference type="NCBI Taxonomy" id="2732868"/>
    <lineage>
        <taxon>Bacteria</taxon>
        <taxon>Pseudomonadati</taxon>
        <taxon>Pseudomonadota</taxon>
        <taxon>Betaproteobacteria</taxon>
        <taxon>Burkholderiales</taxon>
        <taxon>Sphaerotilaceae</taxon>
        <taxon>Pseudaquabacterium</taxon>
    </lineage>
</organism>
<dbReference type="Pfam" id="PF01979">
    <property type="entry name" value="Amidohydro_1"/>
    <property type="match status" value="1"/>
</dbReference>
<feature type="signal peptide" evidence="1">
    <location>
        <begin position="1"/>
        <end position="27"/>
    </location>
</feature>
<dbReference type="SUPFAM" id="SSF51338">
    <property type="entry name" value="Composite domain of metallo-dependent hydrolases"/>
    <property type="match status" value="1"/>
</dbReference>
<evidence type="ECO:0000313" key="4">
    <source>
        <dbReference type="Proteomes" id="UP000737171"/>
    </source>
</evidence>
<dbReference type="InterPro" id="IPR011059">
    <property type="entry name" value="Metal-dep_hydrolase_composite"/>
</dbReference>